<name>A0AAP0JXM7_9MAGN</name>
<comment type="caution">
    <text evidence="2">The sequence shown here is derived from an EMBL/GenBank/DDBJ whole genome shotgun (WGS) entry which is preliminary data.</text>
</comment>
<organism evidence="2 3">
    <name type="scientific">Stephania yunnanensis</name>
    <dbReference type="NCBI Taxonomy" id="152371"/>
    <lineage>
        <taxon>Eukaryota</taxon>
        <taxon>Viridiplantae</taxon>
        <taxon>Streptophyta</taxon>
        <taxon>Embryophyta</taxon>
        <taxon>Tracheophyta</taxon>
        <taxon>Spermatophyta</taxon>
        <taxon>Magnoliopsida</taxon>
        <taxon>Ranunculales</taxon>
        <taxon>Menispermaceae</taxon>
        <taxon>Menispermoideae</taxon>
        <taxon>Cissampelideae</taxon>
        <taxon>Stephania</taxon>
    </lineage>
</organism>
<evidence type="ECO:0000256" key="1">
    <source>
        <dbReference type="SAM" id="MobiDB-lite"/>
    </source>
</evidence>
<reference evidence="2 3" key="1">
    <citation type="submission" date="2024-01" db="EMBL/GenBank/DDBJ databases">
        <title>Genome assemblies of Stephania.</title>
        <authorList>
            <person name="Yang L."/>
        </authorList>
    </citation>
    <scope>NUCLEOTIDE SEQUENCE [LARGE SCALE GENOMIC DNA]</scope>
    <source>
        <strain evidence="2">YNDBR</strain>
        <tissue evidence="2">Leaf</tissue>
    </source>
</reference>
<feature type="compositionally biased region" description="Gly residues" evidence="1">
    <location>
        <begin position="45"/>
        <end position="59"/>
    </location>
</feature>
<keyword evidence="3" id="KW-1185">Reference proteome</keyword>
<gene>
    <name evidence="2" type="ORF">Syun_011486</name>
</gene>
<dbReference type="EMBL" id="JBBNAF010000005">
    <property type="protein sequence ID" value="KAK9142086.1"/>
    <property type="molecule type" value="Genomic_DNA"/>
</dbReference>
<evidence type="ECO:0000313" key="2">
    <source>
        <dbReference type="EMBL" id="KAK9142086.1"/>
    </source>
</evidence>
<sequence>MVRRAQAAGIRWSSGGAGVVVQRRIWCPASMEACSSGNDGGGGYGVGSTGGSGGSGSGGSVWRSDGDGSKWRGRTTIAANRRRQWRRWKQTVVAAETPREDREVRDGGGGRRCAWAVAAVESDQGRRGHAWATAVRVSNDGAPALRDEADIDGVKIAMRLEEIGSGRTRTNGESLRSANNSRSRLAPSGGARSCPVSRPAGNKKLRIFASLGRGTAGNGDSPPRLQP</sequence>
<dbReference type="AlphaFoldDB" id="A0AAP0JXM7"/>
<dbReference type="Proteomes" id="UP001420932">
    <property type="component" value="Unassembled WGS sequence"/>
</dbReference>
<feature type="region of interest" description="Disordered" evidence="1">
    <location>
        <begin position="165"/>
        <end position="201"/>
    </location>
</feature>
<accession>A0AAP0JXM7</accession>
<feature type="compositionally biased region" description="Low complexity" evidence="1">
    <location>
        <begin position="174"/>
        <end position="186"/>
    </location>
</feature>
<feature type="region of interest" description="Disordered" evidence="1">
    <location>
        <begin position="45"/>
        <end position="75"/>
    </location>
</feature>
<evidence type="ECO:0000313" key="3">
    <source>
        <dbReference type="Proteomes" id="UP001420932"/>
    </source>
</evidence>
<proteinExistence type="predicted"/>
<protein>
    <submittedName>
        <fullName evidence="2">Uncharacterized protein</fullName>
    </submittedName>
</protein>